<dbReference type="FunFam" id="3.10.20.370:FF:000001">
    <property type="entry name" value="Retrovirus-related Pol polyprotein from transposon 17.6-like protein"/>
    <property type="match status" value="1"/>
</dbReference>
<evidence type="ECO:0000256" key="3">
    <source>
        <dbReference type="ARBA" id="ARBA00022670"/>
    </source>
</evidence>
<accession>A0A498NQN1</accession>
<evidence type="ECO:0000313" key="13">
    <source>
        <dbReference type="Proteomes" id="UP000290572"/>
    </source>
</evidence>
<dbReference type="EC" id="3.1.26.4" evidence="2"/>
<sequence>MDPCPKSKVDLSQSALNSEEQAQLEALISKYSDVFSVDDHDYGRTDLVKHTIRTGDAQPIRQRAYRTSPHIRAEIDRQVQQLLSHDVIEESCSHWASPVVLVKKRDGSYRFCIDFRKLNAVTVKDSYPLPWASDTLDSLAGARWFSTMDLSSGYWQVELDPNDSEKTAFNTGSALYQFKVMPMGLTNAPPTFQRLMELVLRGLHWKVCLVYLDDVLVFSLTFSEHLNSLEEVFSRFRSAGLKLKVNKCYFAHSEVSYLGHVVSSQGLLPDEKNLDKVRSWPTPRTVAEVRAFVGLCSYYRRFVRNFAVVAAPLHALTQKGAVFNWSSECEEAFRSLKQALTSPPVVAHPIFTLPFLLYADASHDCVGSVLAQMQDGKECVIAYASHALTPSEKKWSTYDRELWAVVRSTFQTFLVRGTF</sequence>
<dbReference type="Pfam" id="PF00078">
    <property type="entry name" value="RVT_1"/>
    <property type="match status" value="1"/>
</dbReference>
<keyword evidence="6" id="KW-0540">Nuclease</keyword>
<dbReference type="GO" id="GO:0006508">
    <property type="term" value="P:proteolysis"/>
    <property type="evidence" value="ECO:0007669"/>
    <property type="project" value="UniProtKB-KW"/>
</dbReference>
<dbReference type="STRING" id="84645.A0A498NQN1"/>
<dbReference type="SUPFAM" id="SSF56672">
    <property type="entry name" value="DNA/RNA polymerases"/>
    <property type="match status" value="1"/>
</dbReference>
<evidence type="ECO:0000256" key="7">
    <source>
        <dbReference type="ARBA" id="ARBA00022759"/>
    </source>
</evidence>
<dbReference type="Pfam" id="PF17919">
    <property type="entry name" value="RT_RNaseH_2"/>
    <property type="match status" value="1"/>
</dbReference>
<feature type="domain" description="Reverse transcriptase" evidence="11">
    <location>
        <begin position="83"/>
        <end position="262"/>
    </location>
</feature>
<dbReference type="FunFam" id="3.10.10.10:FF:000007">
    <property type="entry name" value="Retrovirus-related Pol polyprotein from transposon 17.6-like Protein"/>
    <property type="match status" value="1"/>
</dbReference>
<dbReference type="InterPro" id="IPR000477">
    <property type="entry name" value="RT_dom"/>
</dbReference>
<evidence type="ECO:0000259" key="11">
    <source>
        <dbReference type="PROSITE" id="PS50878"/>
    </source>
</evidence>
<evidence type="ECO:0000256" key="4">
    <source>
        <dbReference type="ARBA" id="ARBA00022679"/>
    </source>
</evidence>
<dbReference type="GO" id="GO:0004190">
    <property type="term" value="F:aspartic-type endopeptidase activity"/>
    <property type="evidence" value="ECO:0007669"/>
    <property type="project" value="InterPro"/>
</dbReference>
<dbReference type="FunFam" id="3.10.10.10:FF:000002">
    <property type="entry name" value="Retrovirus-related Pol polyprotein from transposon 17.6-like protein"/>
    <property type="match status" value="1"/>
</dbReference>
<dbReference type="InterPro" id="IPR041577">
    <property type="entry name" value="RT_RNaseH_2"/>
</dbReference>
<comment type="caution">
    <text evidence="12">The sequence shown here is derived from an EMBL/GenBank/DDBJ whole genome shotgun (WGS) entry which is preliminary data.</text>
</comment>
<protein>
    <recommendedName>
        <fullName evidence="2">ribonuclease H</fullName>
        <ecNumber evidence="2">3.1.26.4</ecNumber>
    </recommendedName>
</protein>
<keyword evidence="10" id="KW-0511">Multifunctional enzyme</keyword>
<dbReference type="PANTHER" id="PTHR37984">
    <property type="entry name" value="PROTEIN CBG26694"/>
    <property type="match status" value="1"/>
</dbReference>
<gene>
    <name evidence="12" type="ORF">ROHU_004051</name>
</gene>
<dbReference type="InterPro" id="IPR043502">
    <property type="entry name" value="DNA/RNA_pol_sf"/>
</dbReference>
<keyword evidence="7" id="KW-0255">Endonuclease</keyword>
<keyword evidence="5" id="KW-0548">Nucleotidyltransferase</keyword>
<evidence type="ECO:0000256" key="9">
    <source>
        <dbReference type="ARBA" id="ARBA00022918"/>
    </source>
</evidence>
<dbReference type="Pfam" id="PF03539">
    <property type="entry name" value="Spuma_A9PTase"/>
    <property type="match status" value="1"/>
</dbReference>
<dbReference type="InterPro" id="IPR050951">
    <property type="entry name" value="Retrovirus_Pol_polyprotein"/>
</dbReference>
<dbReference type="InterPro" id="IPR001641">
    <property type="entry name" value="Spumavirus_A9"/>
</dbReference>
<keyword evidence="4" id="KW-0808">Transferase</keyword>
<keyword evidence="13" id="KW-1185">Reference proteome</keyword>
<dbReference type="PROSITE" id="PS50878">
    <property type="entry name" value="RT_POL"/>
    <property type="match status" value="1"/>
</dbReference>
<name>A0A498NQN1_LABRO</name>
<organism evidence="12 13">
    <name type="scientific">Labeo rohita</name>
    <name type="common">Indian major carp</name>
    <name type="synonym">Cyprinus rohita</name>
    <dbReference type="NCBI Taxonomy" id="84645"/>
    <lineage>
        <taxon>Eukaryota</taxon>
        <taxon>Metazoa</taxon>
        <taxon>Chordata</taxon>
        <taxon>Craniata</taxon>
        <taxon>Vertebrata</taxon>
        <taxon>Euteleostomi</taxon>
        <taxon>Actinopterygii</taxon>
        <taxon>Neopterygii</taxon>
        <taxon>Teleostei</taxon>
        <taxon>Ostariophysi</taxon>
        <taxon>Cypriniformes</taxon>
        <taxon>Cyprinidae</taxon>
        <taxon>Labeoninae</taxon>
        <taxon>Labeonini</taxon>
        <taxon>Labeo</taxon>
    </lineage>
</organism>
<evidence type="ECO:0000256" key="1">
    <source>
        <dbReference type="ARBA" id="ARBA00010879"/>
    </source>
</evidence>
<dbReference type="Gene3D" id="3.10.10.10">
    <property type="entry name" value="HIV Type 1 Reverse Transcriptase, subunit A, domain 1"/>
    <property type="match status" value="1"/>
</dbReference>
<dbReference type="PANTHER" id="PTHR37984:SF5">
    <property type="entry name" value="PROTEIN NYNRIN-LIKE"/>
    <property type="match status" value="1"/>
</dbReference>
<evidence type="ECO:0000256" key="10">
    <source>
        <dbReference type="ARBA" id="ARBA00023268"/>
    </source>
</evidence>
<keyword evidence="3" id="KW-0645">Protease</keyword>
<keyword evidence="9" id="KW-0695">RNA-directed DNA polymerase</keyword>
<dbReference type="Proteomes" id="UP000290572">
    <property type="component" value="Unassembled WGS sequence"/>
</dbReference>
<evidence type="ECO:0000256" key="6">
    <source>
        <dbReference type="ARBA" id="ARBA00022722"/>
    </source>
</evidence>
<dbReference type="CDD" id="cd01647">
    <property type="entry name" value="RT_LTR"/>
    <property type="match status" value="1"/>
</dbReference>
<dbReference type="InterPro" id="IPR043128">
    <property type="entry name" value="Rev_trsase/Diguanyl_cyclase"/>
</dbReference>
<proteinExistence type="inferred from homology"/>
<dbReference type="Gene3D" id="3.30.70.270">
    <property type="match status" value="2"/>
</dbReference>
<dbReference type="FunFam" id="3.30.70.270:FF:000020">
    <property type="entry name" value="Transposon Tf2-6 polyprotein-like Protein"/>
    <property type="match status" value="1"/>
</dbReference>
<dbReference type="AlphaFoldDB" id="A0A498NQN1"/>
<comment type="similarity">
    <text evidence="1">Belongs to the beta type-B retroviral polymerase family. HERV class-II K(HML-2) pol subfamily.</text>
</comment>
<dbReference type="Gene3D" id="3.10.20.370">
    <property type="match status" value="1"/>
</dbReference>
<dbReference type="GO" id="GO:0004523">
    <property type="term" value="F:RNA-DNA hybrid ribonuclease activity"/>
    <property type="evidence" value="ECO:0007669"/>
    <property type="project" value="UniProtKB-EC"/>
</dbReference>
<evidence type="ECO:0000256" key="8">
    <source>
        <dbReference type="ARBA" id="ARBA00022801"/>
    </source>
</evidence>
<reference evidence="12 13" key="1">
    <citation type="submission" date="2018-03" db="EMBL/GenBank/DDBJ databases">
        <title>Draft genome sequence of Rohu Carp (Labeo rohita).</title>
        <authorList>
            <person name="Das P."/>
            <person name="Kushwaha B."/>
            <person name="Joshi C.G."/>
            <person name="Kumar D."/>
            <person name="Nagpure N.S."/>
            <person name="Sahoo L."/>
            <person name="Das S.P."/>
            <person name="Bit A."/>
            <person name="Patnaik S."/>
            <person name="Meher P.K."/>
            <person name="Jayasankar P."/>
            <person name="Koringa P.G."/>
            <person name="Patel N.V."/>
            <person name="Hinsu A.T."/>
            <person name="Kumar R."/>
            <person name="Pandey M."/>
            <person name="Agarwal S."/>
            <person name="Srivastava S."/>
            <person name="Singh M."/>
            <person name="Iquebal M.A."/>
            <person name="Jaiswal S."/>
            <person name="Angadi U.B."/>
            <person name="Kumar N."/>
            <person name="Raza M."/>
            <person name="Shah T.M."/>
            <person name="Rai A."/>
            <person name="Jena J.K."/>
        </authorList>
    </citation>
    <scope>NUCLEOTIDE SEQUENCE [LARGE SCALE GENOMIC DNA]</scope>
    <source>
        <strain evidence="12">DASCIFA01</strain>
        <tissue evidence="12">Testis</tissue>
    </source>
</reference>
<evidence type="ECO:0000313" key="12">
    <source>
        <dbReference type="EMBL" id="RXN34372.1"/>
    </source>
</evidence>
<evidence type="ECO:0000256" key="5">
    <source>
        <dbReference type="ARBA" id="ARBA00022695"/>
    </source>
</evidence>
<dbReference type="EMBL" id="QBIY01011195">
    <property type="protein sequence ID" value="RXN34372.1"/>
    <property type="molecule type" value="Genomic_DNA"/>
</dbReference>
<keyword evidence="8" id="KW-0378">Hydrolase</keyword>
<evidence type="ECO:0000256" key="2">
    <source>
        <dbReference type="ARBA" id="ARBA00012180"/>
    </source>
</evidence>
<dbReference type="GO" id="GO:0003964">
    <property type="term" value="F:RNA-directed DNA polymerase activity"/>
    <property type="evidence" value="ECO:0007669"/>
    <property type="project" value="UniProtKB-KW"/>
</dbReference>